<evidence type="ECO:0000313" key="1">
    <source>
        <dbReference type="EMBL" id="MPY35049.1"/>
    </source>
</evidence>
<organism evidence="1 2">
    <name type="scientific">Streptomyces adustus</name>
    <dbReference type="NCBI Taxonomy" id="1609272"/>
    <lineage>
        <taxon>Bacteria</taxon>
        <taxon>Bacillati</taxon>
        <taxon>Actinomycetota</taxon>
        <taxon>Actinomycetes</taxon>
        <taxon>Kitasatosporales</taxon>
        <taxon>Streptomycetaceae</taxon>
        <taxon>Streptomyces</taxon>
    </lineage>
</organism>
<gene>
    <name evidence="1" type="ORF">FNH09_28555</name>
</gene>
<comment type="caution">
    <text evidence="1">The sequence shown here is derived from an EMBL/GenBank/DDBJ whole genome shotgun (WGS) entry which is preliminary data.</text>
</comment>
<accession>A0A5N8VJ09</accession>
<protein>
    <recommendedName>
        <fullName evidence="3">Tetratricopeptide repeat protein</fullName>
    </recommendedName>
</protein>
<evidence type="ECO:0000313" key="2">
    <source>
        <dbReference type="Proteomes" id="UP000325849"/>
    </source>
</evidence>
<proteinExistence type="predicted"/>
<reference evidence="1 2" key="1">
    <citation type="submission" date="2019-07" db="EMBL/GenBank/DDBJ databases">
        <title>New species of Amycolatopsis and Streptomyces.</title>
        <authorList>
            <person name="Duangmal K."/>
            <person name="Teo W.F.A."/>
            <person name="Lipun K."/>
        </authorList>
    </citation>
    <scope>NUCLEOTIDE SEQUENCE [LARGE SCALE GENOMIC DNA]</scope>
    <source>
        <strain evidence="1 2">NBRC 109810</strain>
    </source>
</reference>
<sequence length="280" mass="29377">MTIATSTASLSVRTDELLDAAHELGLAGRWDRALALLDAATADAPGIRSRIALTAAHIALEKDWFTGGDSARERLAVAERELPDGDWDVDFARLRHTYRLLLLVDGAPRLGPAGKDPEALGTLRRQAEALRDRAPDEGRRGWAAMYAGLVADNHFADRAAAPACYVAALDAAESADDPLLAREALRHLGDHDHDDGDDGLALERWRRATALGAGAGAVPGTLSQQLLLAVLARDAGDRAGAAALAAEVARWADALGATSLAAQARSFLAGADPTAPPDRP</sequence>
<name>A0A5N8VJ09_9ACTN</name>
<dbReference type="AlphaFoldDB" id="A0A5N8VJ09"/>
<dbReference type="RefSeq" id="WP_152892793.1">
    <property type="nucleotide sequence ID" value="NZ_VJZD01000140.1"/>
</dbReference>
<dbReference type="EMBL" id="VJZD01000140">
    <property type="protein sequence ID" value="MPY35049.1"/>
    <property type="molecule type" value="Genomic_DNA"/>
</dbReference>
<dbReference type="OrthoDB" id="3824872at2"/>
<evidence type="ECO:0008006" key="3">
    <source>
        <dbReference type="Google" id="ProtNLM"/>
    </source>
</evidence>
<keyword evidence="2" id="KW-1185">Reference proteome</keyword>
<dbReference type="Proteomes" id="UP000325849">
    <property type="component" value="Unassembled WGS sequence"/>
</dbReference>